<proteinExistence type="predicted"/>
<reference evidence="1" key="2">
    <citation type="submission" date="2021-02" db="EMBL/GenBank/DDBJ databases">
        <authorList>
            <person name="Kimball J.A."/>
            <person name="Haas M.W."/>
            <person name="Macchietto M."/>
            <person name="Kono T."/>
            <person name="Duquette J."/>
            <person name="Shao M."/>
        </authorList>
    </citation>
    <scope>NUCLEOTIDE SEQUENCE</scope>
    <source>
        <tissue evidence="1">Fresh leaf tissue</tissue>
    </source>
</reference>
<dbReference type="AlphaFoldDB" id="A0A8J5WRC1"/>
<accession>A0A8J5WRC1</accession>
<name>A0A8J5WRC1_ZIZPA</name>
<sequence>MIKNSDALTPVFSATPPLLLRSPLTIAGSLLRPRRPHHRDRQNLLDLGHPSAIDEPRRIAIADKDPNDFAAPLVAGHAPSTSDHRKGTLVFPSLPSLRF</sequence>
<evidence type="ECO:0000313" key="1">
    <source>
        <dbReference type="EMBL" id="KAG8095348.1"/>
    </source>
</evidence>
<organism evidence="1 2">
    <name type="scientific">Zizania palustris</name>
    <name type="common">Northern wild rice</name>
    <dbReference type="NCBI Taxonomy" id="103762"/>
    <lineage>
        <taxon>Eukaryota</taxon>
        <taxon>Viridiplantae</taxon>
        <taxon>Streptophyta</taxon>
        <taxon>Embryophyta</taxon>
        <taxon>Tracheophyta</taxon>
        <taxon>Spermatophyta</taxon>
        <taxon>Magnoliopsida</taxon>
        <taxon>Liliopsida</taxon>
        <taxon>Poales</taxon>
        <taxon>Poaceae</taxon>
        <taxon>BOP clade</taxon>
        <taxon>Oryzoideae</taxon>
        <taxon>Oryzeae</taxon>
        <taxon>Zizaniinae</taxon>
        <taxon>Zizania</taxon>
    </lineage>
</organism>
<keyword evidence="2" id="KW-1185">Reference proteome</keyword>
<reference evidence="1" key="1">
    <citation type="journal article" date="2021" name="bioRxiv">
        <title>Whole Genome Assembly and Annotation of Northern Wild Rice, Zizania palustris L., Supports a Whole Genome Duplication in the Zizania Genus.</title>
        <authorList>
            <person name="Haas M."/>
            <person name="Kono T."/>
            <person name="Macchietto M."/>
            <person name="Millas R."/>
            <person name="McGilp L."/>
            <person name="Shao M."/>
            <person name="Duquette J."/>
            <person name="Hirsch C.N."/>
            <person name="Kimball J."/>
        </authorList>
    </citation>
    <scope>NUCLEOTIDE SEQUENCE</scope>
    <source>
        <tissue evidence="1">Fresh leaf tissue</tissue>
    </source>
</reference>
<comment type="caution">
    <text evidence="1">The sequence shown here is derived from an EMBL/GenBank/DDBJ whole genome shotgun (WGS) entry which is preliminary data.</text>
</comment>
<protein>
    <submittedName>
        <fullName evidence="1">Uncharacterized protein</fullName>
    </submittedName>
</protein>
<dbReference type="Proteomes" id="UP000729402">
    <property type="component" value="Unassembled WGS sequence"/>
</dbReference>
<dbReference type="EMBL" id="JAAALK010000080">
    <property type="protein sequence ID" value="KAG8095348.1"/>
    <property type="molecule type" value="Genomic_DNA"/>
</dbReference>
<evidence type="ECO:0000313" key="2">
    <source>
        <dbReference type="Proteomes" id="UP000729402"/>
    </source>
</evidence>
<gene>
    <name evidence="1" type="ORF">GUJ93_ZPchr0012g20621</name>
</gene>